<proteinExistence type="predicted"/>
<dbReference type="PROSITE" id="PS00135">
    <property type="entry name" value="TRYPSIN_SER"/>
    <property type="match status" value="1"/>
</dbReference>
<keyword evidence="6" id="KW-0812">Transmembrane</keyword>
<name>A0A1H5PJ38_9ACTN</name>
<keyword evidence="6" id="KW-1133">Transmembrane helix</keyword>
<dbReference type="NCBIfam" id="NF033510">
    <property type="entry name" value="Ca_tandemer"/>
    <property type="match status" value="2"/>
</dbReference>
<dbReference type="Gene3D" id="3.30.300.50">
    <property type="match status" value="1"/>
</dbReference>
<protein>
    <submittedName>
        <fullName evidence="10">LPXTG-motif cell wall anchor domain-containing protein</fullName>
    </submittedName>
</protein>
<dbReference type="InterPro" id="IPR019931">
    <property type="entry name" value="LPXTG_anchor"/>
</dbReference>
<dbReference type="NCBIfam" id="TIGR01167">
    <property type="entry name" value="LPXTG_anchor"/>
    <property type="match status" value="1"/>
</dbReference>
<keyword evidence="1" id="KW-0134">Cell wall</keyword>
<feature type="chain" id="PRO_5038622249" evidence="7">
    <location>
        <begin position="38"/>
        <end position="742"/>
    </location>
</feature>
<evidence type="ECO:0000259" key="9">
    <source>
        <dbReference type="Pfam" id="PF19077"/>
    </source>
</evidence>
<keyword evidence="2" id="KW-0964">Secreted</keyword>
<evidence type="ECO:0000256" key="4">
    <source>
        <dbReference type="ARBA" id="ARBA00023088"/>
    </source>
</evidence>
<evidence type="ECO:0000256" key="3">
    <source>
        <dbReference type="ARBA" id="ARBA00022729"/>
    </source>
</evidence>
<evidence type="ECO:0000313" key="10">
    <source>
        <dbReference type="EMBL" id="SEF13913.1"/>
    </source>
</evidence>
<feature type="domain" description="Gram-positive cocci surface proteins LPxTG" evidence="8">
    <location>
        <begin position="704"/>
        <end position="738"/>
    </location>
</feature>
<gene>
    <name evidence="10" type="ORF">SAMN04488561_4506</name>
</gene>
<dbReference type="Proteomes" id="UP000181980">
    <property type="component" value="Unassembled WGS sequence"/>
</dbReference>
<evidence type="ECO:0000259" key="8">
    <source>
        <dbReference type="Pfam" id="PF00746"/>
    </source>
</evidence>
<dbReference type="GO" id="GO:0004252">
    <property type="term" value="F:serine-type endopeptidase activity"/>
    <property type="evidence" value="ECO:0007669"/>
    <property type="project" value="InterPro"/>
</dbReference>
<reference evidence="11" key="1">
    <citation type="submission" date="2016-10" db="EMBL/GenBank/DDBJ databases">
        <authorList>
            <person name="Varghese N."/>
            <person name="Submissions S."/>
        </authorList>
    </citation>
    <scope>NUCLEOTIDE SEQUENCE [LARGE SCALE GENOMIC DNA]</scope>
    <source>
        <strain evidence="11">DSM 45237</strain>
    </source>
</reference>
<evidence type="ECO:0000256" key="7">
    <source>
        <dbReference type="SAM" id="SignalP"/>
    </source>
</evidence>
<sequence>MSAMLPRRRGAARFAGVLVASAVVGGGVFASSTAAQADEQIPVTVPTFAADDFIELAAQLPATLREAIERDLGVAPEQYLANAERARAASDAATVLRDRGVDVLGASIDGQTVTINVGSDSDAAAVEATGAQVVVGPLDALKTEREVQPARDHKGGYGYAYQISEPDETGAFDLSRCSVGFSGYDPDGNSRYLTAGHCGVDEATGEQFTYPVHHIELDGPIWATEDWAAEFPGPDLGEFVPGSFHYGNEHDGGLVDITNPDWTAVPQVAGWGGGSGAPDDASVTIRGPIDAVAGAQACKSGATSGWTCGEVLVPVQSTPVGEQNVTGFIFNACMLGGDSGGSVVVGNYALGVNSGSTHDGRTDCDSWNPAQEPNSDGDFSIGYSLATGQYNALTLLGGDWELAVAVATPVVTSPEDGAETGPRPAFTGTVEGARSTHKVSVVVDGETTYEGRVSDDGTFSVAVTDDLAPGEHTYEVTASYGNFSRSETVEGSFTSTEVQAEALTVASPTDGQTTGNARPSFTGTGQPGATVTLTVGDETYGEATVGDDGAWTIEPSADLPVGERFDATVTQSFEGDTQSATVAGLGITVPAVTIAEPEDGATVTGDVTFNGTVYPGAELTLAIEGTVTESSERVQTAADEWAGELEIGEDGAWTFTPDEALQNGEYTLTASAAVEGGDPELTASETSVSFTVAAGDDEGDEDGDELPDTGSSNVWMIVVGVALLALGGAAIAIRARRNGSTA</sequence>
<dbReference type="Gene3D" id="2.40.10.10">
    <property type="entry name" value="Trypsin-like serine proteases"/>
    <property type="match status" value="2"/>
</dbReference>
<organism evidence="10 11">
    <name type="scientific">Jiangella alba</name>
    <dbReference type="NCBI Taxonomy" id="561176"/>
    <lineage>
        <taxon>Bacteria</taxon>
        <taxon>Bacillati</taxon>
        <taxon>Actinomycetota</taxon>
        <taxon>Actinomycetes</taxon>
        <taxon>Jiangellales</taxon>
        <taxon>Jiangellaceae</taxon>
        <taxon>Jiangella</taxon>
    </lineage>
</organism>
<dbReference type="AlphaFoldDB" id="A0A1H5PJ38"/>
<dbReference type="Gene3D" id="2.60.40.10">
    <property type="entry name" value="Immunoglobulins"/>
    <property type="match status" value="2"/>
</dbReference>
<dbReference type="InterPro" id="IPR018114">
    <property type="entry name" value="TRYPSIN_HIS"/>
</dbReference>
<dbReference type="PROSITE" id="PS51318">
    <property type="entry name" value="TAT"/>
    <property type="match status" value="1"/>
</dbReference>
<keyword evidence="4" id="KW-0572">Peptidoglycan-anchor</keyword>
<dbReference type="InterPro" id="IPR043504">
    <property type="entry name" value="Peptidase_S1_PA_chymotrypsin"/>
</dbReference>
<feature type="signal peptide" evidence="7">
    <location>
        <begin position="1"/>
        <end position="37"/>
    </location>
</feature>
<dbReference type="GO" id="GO:0006508">
    <property type="term" value="P:proteolysis"/>
    <property type="evidence" value="ECO:0007669"/>
    <property type="project" value="InterPro"/>
</dbReference>
<dbReference type="InterPro" id="IPR013783">
    <property type="entry name" value="Ig-like_fold"/>
</dbReference>
<dbReference type="InterPro" id="IPR009003">
    <property type="entry name" value="Peptidase_S1_PA"/>
</dbReference>
<keyword evidence="6" id="KW-0472">Membrane</keyword>
<dbReference type="SUPFAM" id="SSF50494">
    <property type="entry name" value="Trypsin-like serine proteases"/>
    <property type="match status" value="1"/>
</dbReference>
<dbReference type="Pfam" id="PF19077">
    <property type="entry name" value="Big_13"/>
    <property type="match status" value="1"/>
</dbReference>
<dbReference type="InterPro" id="IPR044016">
    <property type="entry name" value="Big_13"/>
</dbReference>
<keyword evidence="3 7" id="KW-0732">Signal</keyword>
<dbReference type="CDD" id="cd21112">
    <property type="entry name" value="alphaLP-like"/>
    <property type="match status" value="1"/>
</dbReference>
<dbReference type="PROSITE" id="PS00134">
    <property type="entry name" value="TRYPSIN_HIS"/>
    <property type="match status" value="1"/>
</dbReference>
<keyword evidence="11" id="KW-1185">Reference proteome</keyword>
<feature type="region of interest" description="Disordered" evidence="5">
    <location>
        <begin position="508"/>
        <end position="528"/>
    </location>
</feature>
<dbReference type="Gene3D" id="3.30.420.430">
    <property type="match status" value="1"/>
</dbReference>
<dbReference type="GO" id="GO:0005975">
    <property type="term" value="P:carbohydrate metabolic process"/>
    <property type="evidence" value="ECO:0007669"/>
    <property type="project" value="UniProtKB-ARBA"/>
</dbReference>
<evidence type="ECO:0000256" key="5">
    <source>
        <dbReference type="SAM" id="MobiDB-lite"/>
    </source>
</evidence>
<dbReference type="EMBL" id="FNUC01000004">
    <property type="protein sequence ID" value="SEF13913.1"/>
    <property type="molecule type" value="Genomic_DNA"/>
</dbReference>
<evidence type="ECO:0000256" key="1">
    <source>
        <dbReference type="ARBA" id="ARBA00022512"/>
    </source>
</evidence>
<dbReference type="STRING" id="561176.SAMN04488561_4506"/>
<dbReference type="InterPro" id="IPR006311">
    <property type="entry name" value="TAT_signal"/>
</dbReference>
<evidence type="ECO:0000256" key="2">
    <source>
        <dbReference type="ARBA" id="ARBA00022525"/>
    </source>
</evidence>
<feature type="transmembrane region" description="Helical" evidence="6">
    <location>
        <begin position="714"/>
        <end position="733"/>
    </location>
</feature>
<evidence type="ECO:0000256" key="6">
    <source>
        <dbReference type="SAM" id="Phobius"/>
    </source>
</evidence>
<evidence type="ECO:0000313" key="11">
    <source>
        <dbReference type="Proteomes" id="UP000181980"/>
    </source>
</evidence>
<dbReference type="InterPro" id="IPR035070">
    <property type="entry name" value="Streptogrisin_prodomain"/>
</dbReference>
<dbReference type="InterPro" id="IPR033116">
    <property type="entry name" value="TRYPSIN_SER"/>
</dbReference>
<feature type="domain" description="Bacterial Ig-like" evidence="9">
    <location>
        <begin position="504"/>
        <end position="570"/>
    </location>
</feature>
<accession>A0A1H5PJ38</accession>
<dbReference type="Pfam" id="PF00746">
    <property type="entry name" value="Gram_pos_anchor"/>
    <property type="match status" value="1"/>
</dbReference>